<protein>
    <recommendedName>
        <fullName evidence="5">Alpha-2-macroglobulin family protein</fullName>
    </recommendedName>
</protein>
<evidence type="ECO:0000313" key="4">
    <source>
        <dbReference type="EMBL" id="AGS54043.1"/>
    </source>
</evidence>
<dbReference type="Pfam" id="PF01835">
    <property type="entry name" value="MG2"/>
    <property type="match status" value="1"/>
</dbReference>
<dbReference type="InterPro" id="IPR011625">
    <property type="entry name" value="A2M_N_BRD"/>
</dbReference>
<comment type="similarity">
    <text evidence="1">Belongs to the protease inhibitor I39 (alpha-2-macroglobulin) family. Bacterial alpha-2-macroglobulin subfamily.</text>
</comment>
<dbReference type="InterPro" id="IPR051802">
    <property type="entry name" value="YfhM-like"/>
</dbReference>
<dbReference type="Pfam" id="PF00207">
    <property type="entry name" value="A2M"/>
    <property type="match status" value="1"/>
</dbReference>
<sequence>MVIKNSVFYIPMMRKYILLLLLLLLSCGKKEPQSTPSIIATELAGQKIALNEFISARPAGYLSSISALELEFSQNMVLQSVVGQELSADFVEFDPGVKASAKWLTTSLLQIKPNEPLKSGQAYKAKLNGKRAFGSDVDVDNYEFEFKIVPNEILEVSGGFEPVSGKVNVAKLLLELRFADKADSAKLTKDLRLRLDSKNLSYKISFDGNGNFARIESEEKPRTDRAQNAELILPESWSANNKEFRVEFLLPAKGSFVALSSSESTASQDEKAWEVVFSDPIANMDVSGFVSVQPSVNYKVSVKNRTLRVRGNFAFGTEYTLKIQSGFPSAYGTKMNSNFVKTFSFSDEKPALKLLGGGLFLPLENNGKLQFKSMNVGSIDLDIKEIPSQNLVFFLQNNELRSSARWLSDIERVSKSVFSQENIRLEKAKRNEWLKTEIDISKYFAKKAGAAYIVKFQINQKNLIAPCKNTNESYSQDDLVYDDDSWSENPCSYYYYYRFNNELEKILIASSIALTAKSAEDGIHVWASDVESAQAVSGLNLELYSEINEVLATQKTNSNGYVFFPVKEGERAYIAKGQNNRGLALLKLTQNNWETSRFDVGGVRAQNTGTRLFSYTERGVHRPGDTVHFAGIAREGIGKALPNVPMSITVKNPMGSVVFEGTAKTSAHGLFALDIPTNLNAPTGIWNAIIESGGNKWYHDLQIETVKPNRLKNTLGIPEKISGKDLKIAGTFNSKYLFGTPAAGLKAEIYFQFRNRALKFPRYPDFTFKNPMLNFTDESELLFSGNLNSDGEAKISKNINYLKDRNVPEALNLRINAIVHESGGGFTESWHSSVVYPYSVFVGLKERDSWEGTRIGDTLRIPVIALDESGKPVAGRRLSIKVYQNTRYSWWEGDSYERWDFRNQRQTYVVHEETMQSASMPREFKWVPESYGQMLIEVQDVEGGHSAAQFIYASSWGGSDNMRNIPEASHLNLMSKNPVHNIGDSIIISFDAPAKGNAIVSVEYGNRVLESRLIEARAGKNMFSVIATKDMLPNAYVVVSLFLPLKSVEGEKPLRYYGVLPIKVEDEKTKLSLKLRTPKDVEPGEEFTIEVENNSKENASFTLAVVDEGLLDLTNFKTPDPWKFYFQKLALGIRSSDNYDEFIGALMPDMDTYLSIGGSDEIASRAGETKTQRFKAVSLFSGVREVKAGKREKIKFTMPQYVGSVRVQLIGVSEGAFSKNDTAITVKKPLMILPTAPRAAKPGDKFQIPISVFAMDSDVKNVNVSLQVSSILSHIFGLG</sequence>
<evidence type="ECO:0000259" key="3">
    <source>
        <dbReference type="SMART" id="SM01360"/>
    </source>
</evidence>
<organism evidence="4">
    <name type="scientific">uncultured bacterium contig00048</name>
    <dbReference type="NCBI Taxonomy" id="1181533"/>
    <lineage>
        <taxon>Bacteria</taxon>
        <taxon>environmental samples</taxon>
    </lineage>
</organism>
<dbReference type="InterPro" id="IPR021868">
    <property type="entry name" value="Alpha_2_Macroglob_MG3"/>
</dbReference>
<feature type="domain" description="Alpha-2-macroglobulin" evidence="3">
    <location>
        <begin position="1178"/>
        <end position="1266"/>
    </location>
</feature>
<evidence type="ECO:0008006" key="5">
    <source>
        <dbReference type="Google" id="ProtNLM"/>
    </source>
</evidence>
<name>A0A806K2M2_9BACT</name>
<evidence type="ECO:0000256" key="1">
    <source>
        <dbReference type="ARBA" id="ARBA00010556"/>
    </source>
</evidence>
<dbReference type="Gene3D" id="2.60.40.1930">
    <property type="match status" value="1"/>
</dbReference>
<dbReference type="EMBL" id="JQ844274">
    <property type="protein sequence ID" value="AGS54043.1"/>
    <property type="molecule type" value="Genomic_DNA"/>
</dbReference>
<dbReference type="SMART" id="SM01359">
    <property type="entry name" value="A2M_N_2"/>
    <property type="match status" value="1"/>
</dbReference>
<accession>A0A806K2M2</accession>
<dbReference type="AlphaFoldDB" id="A0A806K2M2"/>
<dbReference type="PROSITE" id="PS51257">
    <property type="entry name" value="PROKAR_LIPOPROTEIN"/>
    <property type="match status" value="1"/>
</dbReference>
<feature type="domain" description="Alpha-2-macroglobulin bait region" evidence="2">
    <location>
        <begin position="971"/>
        <end position="1113"/>
    </location>
</feature>
<dbReference type="GO" id="GO:0004866">
    <property type="term" value="F:endopeptidase inhibitor activity"/>
    <property type="evidence" value="ECO:0007669"/>
    <property type="project" value="InterPro"/>
</dbReference>
<dbReference type="InterPro" id="IPR001599">
    <property type="entry name" value="Macroglobln_a2"/>
</dbReference>
<dbReference type="PANTHER" id="PTHR40094">
    <property type="entry name" value="ALPHA-2-MACROGLOBULIN HOMOLOG"/>
    <property type="match status" value="1"/>
</dbReference>
<reference evidence="4" key="1">
    <citation type="submission" date="2012-03" db="EMBL/GenBank/DDBJ databases">
        <title>Functional metagenomics reveals considerable lignocellulase gene clusters in the gut microbiome of a wood-feeding higher termite.</title>
        <authorList>
            <person name="Liu N."/>
        </authorList>
    </citation>
    <scope>NUCLEOTIDE SEQUENCE</scope>
</reference>
<dbReference type="Pfam" id="PF17972">
    <property type="entry name" value="bMG5"/>
    <property type="match status" value="1"/>
</dbReference>
<proteinExistence type="inferred from homology"/>
<dbReference type="InterPro" id="IPR041203">
    <property type="entry name" value="Bact_A2M_MG5"/>
</dbReference>
<dbReference type="InterPro" id="IPR002890">
    <property type="entry name" value="MG2"/>
</dbReference>
<dbReference type="Pfam" id="PF11974">
    <property type="entry name" value="bMG3"/>
    <property type="match status" value="1"/>
</dbReference>
<evidence type="ECO:0000259" key="2">
    <source>
        <dbReference type="SMART" id="SM01359"/>
    </source>
</evidence>
<dbReference type="InterPro" id="IPR041462">
    <property type="entry name" value="Bact_A2M_MG6"/>
</dbReference>
<dbReference type="Pfam" id="PF17962">
    <property type="entry name" value="bMG6"/>
    <property type="match status" value="1"/>
</dbReference>
<dbReference type="PANTHER" id="PTHR40094:SF1">
    <property type="entry name" value="UBIQUITIN DOMAIN-CONTAINING PROTEIN"/>
    <property type="match status" value="1"/>
</dbReference>
<dbReference type="SMART" id="SM01360">
    <property type="entry name" value="A2M"/>
    <property type="match status" value="1"/>
</dbReference>
<dbReference type="Pfam" id="PF07703">
    <property type="entry name" value="A2M_BRD"/>
    <property type="match status" value="1"/>
</dbReference>